<protein>
    <submittedName>
        <fullName evidence="2">Uncharacterized protein</fullName>
    </submittedName>
</protein>
<reference evidence="2 3" key="1">
    <citation type="journal article" date="2022" name="G3 (Bethesda)">
        <title>Whole-genome sequence and methylome profiling of the almond [Prunus dulcis (Mill.) D.A. Webb] cultivar 'Nonpareil'.</title>
        <authorList>
            <person name="D'Amico-Willman K.M."/>
            <person name="Ouma W.Z."/>
            <person name="Meulia T."/>
            <person name="Sideli G.M."/>
            <person name="Gradziel T.M."/>
            <person name="Fresnedo-Ramirez J."/>
        </authorList>
    </citation>
    <scope>NUCLEOTIDE SEQUENCE [LARGE SCALE GENOMIC DNA]</scope>
    <source>
        <strain evidence="2">Clone GOH B32 T37-40</strain>
    </source>
</reference>
<organism evidence="2 3">
    <name type="scientific">Prunus dulcis</name>
    <name type="common">Almond</name>
    <name type="synonym">Amygdalus dulcis</name>
    <dbReference type="NCBI Taxonomy" id="3755"/>
    <lineage>
        <taxon>Eukaryota</taxon>
        <taxon>Viridiplantae</taxon>
        <taxon>Streptophyta</taxon>
        <taxon>Embryophyta</taxon>
        <taxon>Tracheophyta</taxon>
        <taxon>Spermatophyta</taxon>
        <taxon>Magnoliopsida</taxon>
        <taxon>eudicotyledons</taxon>
        <taxon>Gunneridae</taxon>
        <taxon>Pentapetalae</taxon>
        <taxon>rosids</taxon>
        <taxon>fabids</taxon>
        <taxon>Rosales</taxon>
        <taxon>Rosaceae</taxon>
        <taxon>Amygdaloideae</taxon>
        <taxon>Amygdaleae</taxon>
        <taxon>Prunus</taxon>
    </lineage>
</organism>
<dbReference type="EMBL" id="JAJFAZ020000012">
    <property type="protein sequence ID" value="KAI5311402.1"/>
    <property type="molecule type" value="Genomic_DNA"/>
</dbReference>
<comment type="caution">
    <text evidence="2">The sequence shown here is derived from an EMBL/GenBank/DDBJ whole genome shotgun (WGS) entry which is preliminary data.</text>
</comment>
<dbReference type="Proteomes" id="UP001054821">
    <property type="component" value="Unassembled WGS sequence"/>
</dbReference>
<name>A0AAD4UT91_PRUDU</name>
<keyword evidence="3" id="KW-1185">Reference proteome</keyword>
<proteinExistence type="predicted"/>
<sequence>MSSTSLVWIVRRLVACKMFGIFRSSLQLTILEPAICPTKMSIPEEARITVAKKARESSTRAKDSSKTQTAGPKVDKCNFTKDVCVYDLIVTNFLSSPSTCIKLVDHIYQLSELEKKNVDLTGKLSAEQIRHETRVSEMNDSMYVLKNEDVETFYPDMLSSQSEQINAVDIEVDEEQMLLDVSCIAFICMDSIDHSLGNLNVYDEGIVMQQIKANQFFVLEAGHGIVFD</sequence>
<accession>A0AAD4UT91</accession>
<evidence type="ECO:0000313" key="3">
    <source>
        <dbReference type="Proteomes" id="UP001054821"/>
    </source>
</evidence>
<feature type="region of interest" description="Disordered" evidence="1">
    <location>
        <begin position="53"/>
        <end position="72"/>
    </location>
</feature>
<evidence type="ECO:0000256" key="1">
    <source>
        <dbReference type="SAM" id="MobiDB-lite"/>
    </source>
</evidence>
<gene>
    <name evidence="2" type="ORF">L3X38_000064</name>
</gene>
<dbReference type="AlphaFoldDB" id="A0AAD4UT91"/>
<feature type="compositionally biased region" description="Basic and acidic residues" evidence="1">
    <location>
        <begin position="53"/>
        <end position="65"/>
    </location>
</feature>
<evidence type="ECO:0000313" key="2">
    <source>
        <dbReference type="EMBL" id="KAI5311402.1"/>
    </source>
</evidence>